<dbReference type="PANTHER" id="PTHR43213">
    <property type="entry name" value="BIFUNCTIONAL DTTP/UTP PYROPHOSPHATASE/METHYLTRANSFERASE PROTEIN-RELATED"/>
    <property type="match status" value="1"/>
</dbReference>
<dbReference type="EC" id="3.6.1.9" evidence="9"/>
<dbReference type="PANTHER" id="PTHR43213:SF5">
    <property type="entry name" value="BIFUNCTIONAL DTTP_UTP PYROPHOSPHATASE_METHYLTRANSFERASE PROTEIN-RELATED"/>
    <property type="match status" value="1"/>
</dbReference>
<organism evidence="10 11">
    <name type="scientific">Parapedobacter indicus</name>
    <dbReference type="NCBI Taxonomy" id="1477437"/>
    <lineage>
        <taxon>Bacteria</taxon>
        <taxon>Pseudomonadati</taxon>
        <taxon>Bacteroidota</taxon>
        <taxon>Sphingobacteriia</taxon>
        <taxon>Sphingobacteriales</taxon>
        <taxon>Sphingobacteriaceae</taxon>
        <taxon>Parapedobacter</taxon>
    </lineage>
</organism>
<dbReference type="FunFam" id="3.90.950.10:FF:000005">
    <property type="entry name" value="7-methyl-GTP pyrophosphatase"/>
    <property type="match status" value="1"/>
</dbReference>
<dbReference type="InterPro" id="IPR029001">
    <property type="entry name" value="ITPase-like_fam"/>
</dbReference>
<feature type="active site" description="Proton acceptor" evidence="9">
    <location>
        <position position="68"/>
    </location>
</feature>
<dbReference type="RefSeq" id="WP_090623057.1">
    <property type="nucleotide sequence ID" value="NZ_FOQO01000001.1"/>
</dbReference>
<dbReference type="HAMAP" id="MF_00528">
    <property type="entry name" value="Maf"/>
    <property type="match status" value="1"/>
</dbReference>
<feature type="site" description="Important for substrate specificity" evidence="9">
    <location>
        <position position="69"/>
    </location>
</feature>
<evidence type="ECO:0000313" key="11">
    <source>
        <dbReference type="Proteomes" id="UP000198670"/>
    </source>
</evidence>
<evidence type="ECO:0000256" key="1">
    <source>
        <dbReference type="ARBA" id="ARBA00001968"/>
    </source>
</evidence>
<accession>A0A1I3D1R2</accession>
<dbReference type="PIRSF" id="PIRSF006305">
    <property type="entry name" value="Maf"/>
    <property type="match status" value="1"/>
</dbReference>
<evidence type="ECO:0000313" key="10">
    <source>
        <dbReference type="EMBL" id="SFH80548.1"/>
    </source>
</evidence>
<comment type="catalytic activity">
    <reaction evidence="6">
        <text>N(7)-methyl-GTP + H2O = N(7)-methyl-GMP + diphosphate + H(+)</text>
        <dbReference type="Rhea" id="RHEA:58744"/>
        <dbReference type="ChEBI" id="CHEBI:15377"/>
        <dbReference type="ChEBI" id="CHEBI:15378"/>
        <dbReference type="ChEBI" id="CHEBI:33019"/>
        <dbReference type="ChEBI" id="CHEBI:58285"/>
        <dbReference type="ChEBI" id="CHEBI:87133"/>
    </reaction>
</comment>
<dbReference type="SUPFAM" id="SSF52972">
    <property type="entry name" value="ITPase-like"/>
    <property type="match status" value="1"/>
</dbReference>
<evidence type="ECO:0000256" key="9">
    <source>
        <dbReference type="HAMAP-Rule" id="MF_00528"/>
    </source>
</evidence>
<sequence>MRIILASQSPRRKELLSSMGVSFTVAIREVDESFPQTLNPVAAVRHIAEKKARAFMTESTDTLVITADTIVTIDGQILGKPIDKAHAVEMLTLLSGRRHEVITAVALLQGGAVEIFHETTEVYFKSLSAAEIDYYIHHYQPFDKAGAYGIQEWIGIVAIEKIIGSYTNVVGLPTAKLSEILRGRLDNLS</sequence>
<feature type="site" description="Important for substrate specificity" evidence="9">
    <location>
        <position position="151"/>
    </location>
</feature>
<comment type="similarity">
    <text evidence="9">Belongs to the Maf family. YhdE subfamily.</text>
</comment>
<comment type="function">
    <text evidence="9">Nucleoside triphosphate pyrophosphatase that hydrolyzes dTTP and UTP. May have a dual role in cell division arrest and in preventing the incorporation of modified nucleotides into cellular nucleic acids.</text>
</comment>
<dbReference type="Gene3D" id="3.90.950.10">
    <property type="match status" value="1"/>
</dbReference>
<comment type="function">
    <text evidence="7">Nucleoside triphosphate pyrophosphatase that hydrolyzes 7-methyl-GTP (m(7)GTP). May have a dual role in cell division arrest and in preventing the incorporation of modified nucleotides into cellular nucleic acids.</text>
</comment>
<protein>
    <recommendedName>
        <fullName evidence="9">dTTP/UTP pyrophosphatase</fullName>
        <shortName evidence="9">dTTPase/UTPase</shortName>
        <ecNumber evidence="9">3.6.1.9</ecNumber>
    </recommendedName>
    <alternativeName>
        <fullName evidence="9">Nucleoside triphosphate pyrophosphatase</fullName>
    </alternativeName>
    <alternativeName>
        <fullName evidence="9">Nucleotide pyrophosphatase</fullName>
        <shortName evidence="9">Nucleotide PPase</shortName>
    </alternativeName>
</protein>
<dbReference type="GO" id="GO:0005737">
    <property type="term" value="C:cytoplasm"/>
    <property type="evidence" value="ECO:0007669"/>
    <property type="project" value="UniProtKB-SubCell"/>
</dbReference>
<reference evidence="10 11" key="1">
    <citation type="submission" date="2016-10" db="EMBL/GenBank/DDBJ databases">
        <authorList>
            <person name="de Groot N.N."/>
        </authorList>
    </citation>
    <scope>NUCLEOTIDE SEQUENCE [LARGE SCALE GENOMIC DNA]</scope>
    <source>
        <strain evidence="10 11">RK1</strain>
    </source>
</reference>
<keyword evidence="3 9" id="KW-0963">Cytoplasm</keyword>
<gene>
    <name evidence="10" type="ORF">SAMN05444682_101277</name>
</gene>
<comment type="cofactor">
    <cofactor evidence="1 9">
        <name>a divalent metal cation</name>
        <dbReference type="ChEBI" id="CHEBI:60240"/>
    </cofactor>
</comment>
<dbReference type="GO" id="GO:0009117">
    <property type="term" value="P:nucleotide metabolic process"/>
    <property type="evidence" value="ECO:0007669"/>
    <property type="project" value="UniProtKB-KW"/>
</dbReference>
<comment type="similarity">
    <text evidence="8">Belongs to the Maf family. YceF subfamily.</text>
</comment>
<comment type="caution">
    <text evidence="9">Lacks conserved residue(s) required for the propagation of feature annotation.</text>
</comment>
<dbReference type="GO" id="GO:0036218">
    <property type="term" value="F:dTTP diphosphatase activity"/>
    <property type="evidence" value="ECO:0007669"/>
    <property type="project" value="RHEA"/>
</dbReference>
<evidence type="ECO:0000256" key="8">
    <source>
        <dbReference type="ARBA" id="ARBA00060749"/>
    </source>
</evidence>
<feature type="site" description="Important for substrate specificity" evidence="9">
    <location>
        <position position="11"/>
    </location>
</feature>
<dbReference type="GO" id="GO:0036221">
    <property type="term" value="F:UTP diphosphatase activity"/>
    <property type="evidence" value="ECO:0007669"/>
    <property type="project" value="RHEA"/>
</dbReference>
<dbReference type="STRING" id="1477437.SAMN05444682_101277"/>
<dbReference type="EMBL" id="FOQO01000001">
    <property type="protein sequence ID" value="SFH80548.1"/>
    <property type="molecule type" value="Genomic_DNA"/>
</dbReference>
<keyword evidence="11" id="KW-1185">Reference proteome</keyword>
<proteinExistence type="inferred from homology"/>
<evidence type="ECO:0000256" key="3">
    <source>
        <dbReference type="ARBA" id="ARBA00022490"/>
    </source>
</evidence>
<keyword evidence="4 9" id="KW-0378">Hydrolase</keyword>
<comment type="subcellular location">
    <subcellularLocation>
        <location evidence="2 9">Cytoplasm</location>
    </subcellularLocation>
</comment>
<dbReference type="InterPro" id="IPR003697">
    <property type="entry name" value="Maf-like"/>
</dbReference>
<comment type="catalytic activity">
    <reaction evidence="9">
        <text>dTTP + H2O = dTMP + diphosphate + H(+)</text>
        <dbReference type="Rhea" id="RHEA:28534"/>
        <dbReference type="ChEBI" id="CHEBI:15377"/>
        <dbReference type="ChEBI" id="CHEBI:15378"/>
        <dbReference type="ChEBI" id="CHEBI:33019"/>
        <dbReference type="ChEBI" id="CHEBI:37568"/>
        <dbReference type="ChEBI" id="CHEBI:63528"/>
        <dbReference type="EC" id="3.6.1.9"/>
    </reaction>
</comment>
<comment type="catalytic activity">
    <reaction evidence="9">
        <text>UTP + H2O = UMP + diphosphate + H(+)</text>
        <dbReference type="Rhea" id="RHEA:29395"/>
        <dbReference type="ChEBI" id="CHEBI:15377"/>
        <dbReference type="ChEBI" id="CHEBI:15378"/>
        <dbReference type="ChEBI" id="CHEBI:33019"/>
        <dbReference type="ChEBI" id="CHEBI:46398"/>
        <dbReference type="ChEBI" id="CHEBI:57865"/>
        <dbReference type="EC" id="3.6.1.9"/>
    </reaction>
</comment>
<keyword evidence="5 9" id="KW-0546">Nucleotide metabolism</keyword>
<evidence type="ECO:0000256" key="4">
    <source>
        <dbReference type="ARBA" id="ARBA00022801"/>
    </source>
</evidence>
<evidence type="ECO:0000256" key="6">
    <source>
        <dbReference type="ARBA" id="ARBA00050213"/>
    </source>
</evidence>
<dbReference type="Pfam" id="PF02545">
    <property type="entry name" value="Maf"/>
    <property type="match status" value="1"/>
</dbReference>
<dbReference type="Proteomes" id="UP000198670">
    <property type="component" value="Unassembled WGS sequence"/>
</dbReference>
<evidence type="ECO:0000256" key="7">
    <source>
        <dbReference type="ARBA" id="ARBA00053369"/>
    </source>
</evidence>
<evidence type="ECO:0000256" key="2">
    <source>
        <dbReference type="ARBA" id="ARBA00004496"/>
    </source>
</evidence>
<name>A0A1I3D1R2_9SPHI</name>
<evidence type="ECO:0000256" key="5">
    <source>
        <dbReference type="ARBA" id="ARBA00023080"/>
    </source>
</evidence>
<dbReference type="OrthoDB" id="9807767at2"/>
<dbReference type="CDD" id="cd00555">
    <property type="entry name" value="Maf"/>
    <property type="match status" value="1"/>
</dbReference>
<dbReference type="NCBIfam" id="TIGR00172">
    <property type="entry name" value="maf"/>
    <property type="match status" value="1"/>
</dbReference>
<dbReference type="AlphaFoldDB" id="A0A1I3D1R2"/>